<keyword evidence="1" id="KW-0812">Transmembrane</keyword>
<feature type="transmembrane region" description="Helical" evidence="1">
    <location>
        <begin position="20"/>
        <end position="43"/>
    </location>
</feature>
<gene>
    <name evidence="2" type="ORF">C5F51_30680</name>
</gene>
<keyword evidence="3" id="KW-1185">Reference proteome</keyword>
<dbReference type="RefSeq" id="WP_064902877.1">
    <property type="nucleotide sequence ID" value="NZ_JADLQW010000026.1"/>
</dbReference>
<name>A0A2S5ZXK6_9NOCA</name>
<protein>
    <submittedName>
        <fullName evidence="2">Mce family protein</fullName>
    </submittedName>
</protein>
<dbReference type="Proteomes" id="UP000238356">
    <property type="component" value="Unassembled WGS sequence"/>
</dbReference>
<keyword evidence="1" id="KW-1133">Transmembrane helix</keyword>
<evidence type="ECO:0000313" key="2">
    <source>
        <dbReference type="EMBL" id="PPJ22726.1"/>
    </source>
</evidence>
<keyword evidence="1" id="KW-0472">Membrane</keyword>
<sequence>MAKTRNQDFLRGTDRHQKRLVELAAVGVALGIAAVLVVVLWVYPRVHKPAGLALNVDVPYVGPGVGTGTKVILHGAEIGEITRLEKTTPGTVRMSLQLQEGISSRLTDDFELDFRPQNYFGITAVDLIAHPEGNRLVAGSTLNKTPTGDFTMSTMLEKGSLAIDGTLTQSMVTTLNKVIRYTDGLTPLIQSGIVFADRVAATQQAMPTELMRYADDILAVMPAFSTQAVDALYNVYDSKYNRRPDGSVGVDDDFMDKTDEGLGLAANSLFGKAGHLLASHGSELTPVTQLVQAMTDVVPHILGGGAVPGELTTLIDRYNAAFTGSDGKKTLNLRIIVDDLPMFATPLALTGIPAAPAGEEHR</sequence>
<dbReference type="AlphaFoldDB" id="A0A2S5ZXK6"/>
<proteinExistence type="predicted"/>
<evidence type="ECO:0000256" key="1">
    <source>
        <dbReference type="SAM" id="Phobius"/>
    </source>
</evidence>
<comment type="caution">
    <text evidence="2">The sequence shown here is derived from an EMBL/GenBank/DDBJ whole genome shotgun (WGS) entry which is preliminary data.</text>
</comment>
<organism evidence="2 3">
    <name type="scientific">Nocardia nova</name>
    <dbReference type="NCBI Taxonomy" id="37330"/>
    <lineage>
        <taxon>Bacteria</taxon>
        <taxon>Bacillati</taxon>
        <taxon>Actinomycetota</taxon>
        <taxon>Actinomycetes</taxon>
        <taxon>Mycobacteriales</taxon>
        <taxon>Nocardiaceae</taxon>
        <taxon>Nocardia</taxon>
    </lineage>
</organism>
<dbReference type="EMBL" id="PSZD01000028">
    <property type="protein sequence ID" value="PPJ22726.1"/>
    <property type="molecule type" value="Genomic_DNA"/>
</dbReference>
<accession>A0A2S5ZXK6</accession>
<evidence type="ECO:0000313" key="3">
    <source>
        <dbReference type="Proteomes" id="UP000238356"/>
    </source>
</evidence>
<reference evidence="2 3" key="1">
    <citation type="submission" date="2018-02" db="EMBL/GenBank/DDBJ databases">
        <title>8 Nocardia nova and 1 Nocardia cyriacigeorgica strain used for evolution to TMP-SMX.</title>
        <authorList>
            <person name="Mehta H."/>
            <person name="Weng J."/>
            <person name="Shamoo Y."/>
        </authorList>
    </citation>
    <scope>NUCLEOTIDE SEQUENCE [LARGE SCALE GENOMIC DNA]</scope>
    <source>
        <strain evidence="2 3">BAA2227</strain>
    </source>
</reference>